<dbReference type="RefSeq" id="WP_206543878.1">
    <property type="nucleotide sequence ID" value="NZ_CP177239.1"/>
</dbReference>
<accession>A0ABU4AFG0</accession>
<dbReference type="Pfam" id="PF22752">
    <property type="entry name" value="DUF488-N3i"/>
    <property type="match status" value="1"/>
</dbReference>
<proteinExistence type="predicted"/>
<organism evidence="1 2">
    <name type="scientific">Nitratireductor aquimarinus</name>
    <dbReference type="NCBI Taxonomy" id="889300"/>
    <lineage>
        <taxon>Bacteria</taxon>
        <taxon>Pseudomonadati</taxon>
        <taxon>Pseudomonadota</taxon>
        <taxon>Alphaproteobacteria</taxon>
        <taxon>Hyphomicrobiales</taxon>
        <taxon>Phyllobacteriaceae</taxon>
        <taxon>Nitratireductor</taxon>
    </lineage>
</organism>
<gene>
    <name evidence="1" type="ORF">R2G56_01630</name>
</gene>
<sequence>MSIAGIRLKRIYDPVEPEDGARILVDRLWPRGVSKERAALESWLPQIGPSHELRRWFAHQPERWDTFCNRYCAELKAQPDLLEDLREKARKGPVTLLFSARDRERNQAAVIRNLLQESTDG</sequence>
<name>A0ABU4AFG0_9HYPH</name>
<dbReference type="Proteomes" id="UP001185659">
    <property type="component" value="Unassembled WGS sequence"/>
</dbReference>
<protein>
    <submittedName>
        <fullName evidence="1">DUF488 domain-containing protein</fullName>
    </submittedName>
</protein>
<dbReference type="PANTHER" id="PTHR36849">
    <property type="entry name" value="CYTOPLASMIC PROTEIN-RELATED"/>
    <property type="match status" value="1"/>
</dbReference>
<dbReference type="InterPro" id="IPR052552">
    <property type="entry name" value="YeaO-like"/>
</dbReference>
<keyword evidence="2" id="KW-1185">Reference proteome</keyword>
<dbReference type="PANTHER" id="PTHR36849:SF1">
    <property type="entry name" value="CYTOPLASMIC PROTEIN"/>
    <property type="match status" value="1"/>
</dbReference>
<dbReference type="EMBL" id="JAWLIP010000001">
    <property type="protein sequence ID" value="MDV6224974.1"/>
    <property type="molecule type" value="Genomic_DNA"/>
</dbReference>
<evidence type="ECO:0000313" key="2">
    <source>
        <dbReference type="Proteomes" id="UP001185659"/>
    </source>
</evidence>
<reference evidence="1 2" key="1">
    <citation type="submission" date="2023-10" db="EMBL/GenBank/DDBJ databases">
        <authorList>
            <person name="Venkata Ramana C."/>
            <person name="Sasikala C."/>
            <person name="Dhurka M."/>
        </authorList>
    </citation>
    <scope>NUCLEOTIDE SEQUENCE [LARGE SCALE GENOMIC DNA]</scope>
    <source>
        <strain evidence="1 2">KCTC 32151</strain>
    </source>
</reference>
<comment type="caution">
    <text evidence="1">The sequence shown here is derived from an EMBL/GenBank/DDBJ whole genome shotgun (WGS) entry which is preliminary data.</text>
</comment>
<evidence type="ECO:0000313" key="1">
    <source>
        <dbReference type="EMBL" id="MDV6224974.1"/>
    </source>
</evidence>